<comment type="caution">
    <text evidence="3">The sequence shown here is derived from an EMBL/GenBank/DDBJ whole genome shotgun (WGS) entry which is preliminary data.</text>
</comment>
<dbReference type="RefSeq" id="XP_067755024.1">
    <property type="nucleotide sequence ID" value="XM_067899818.1"/>
</dbReference>
<dbReference type="OrthoDB" id="426718at2759"/>
<dbReference type="Pfam" id="PF01764">
    <property type="entry name" value="Lipase_3"/>
    <property type="match status" value="1"/>
</dbReference>
<dbReference type="KEGG" id="phet:94289895"/>
<feature type="chain" id="PRO_5032803478" description="Fungal lipase-type domain-containing protein" evidence="1">
    <location>
        <begin position="25"/>
        <end position="295"/>
    </location>
</feature>
<keyword evidence="1" id="KW-0732">Signal</keyword>
<dbReference type="CDD" id="cd00519">
    <property type="entry name" value="Lipase_3"/>
    <property type="match status" value="1"/>
</dbReference>
<evidence type="ECO:0000256" key="1">
    <source>
        <dbReference type="SAM" id="SignalP"/>
    </source>
</evidence>
<proteinExistence type="predicted"/>
<dbReference type="Gene3D" id="3.40.50.1820">
    <property type="entry name" value="alpha/beta hydrolase"/>
    <property type="match status" value="1"/>
</dbReference>
<name>A0A836L3P5_9TRYP</name>
<dbReference type="PANTHER" id="PTHR45856:SF25">
    <property type="entry name" value="FUNGAL LIPASE-LIKE DOMAIN-CONTAINING PROTEIN"/>
    <property type="match status" value="1"/>
</dbReference>
<sequence length="295" mass="32496">MLYKYCAILVVVTALLLVCDSALAVFWPGEYSPVDARRSLHYANATFADIGALESWQCGASCQATPSFQVTSILERNGAQGPLAFVGVDKSNAQVVVALRGGVPQKDWFMHWRVKPVLFDITSLCGLQCKVDASFQNGYLALRRGIRAAVVRDLRENPGYDVLVTGHSFGAALAQLAAIDLQAHVNRMFFVSKPVVSLYTFGMPLVGNRDFAVWAKQMLVRGSHFRITRGHDPVPRTPLHGMVDFQHVSSEVHCPDKVTTTCHVSVDDSGKSADVGMRGAHRRGVKMQDHFLYFE</sequence>
<dbReference type="GO" id="GO:0006629">
    <property type="term" value="P:lipid metabolic process"/>
    <property type="evidence" value="ECO:0007669"/>
    <property type="project" value="InterPro"/>
</dbReference>
<accession>A0A836L3P5</accession>
<dbReference type="InterPro" id="IPR051218">
    <property type="entry name" value="Sec_MonoDiacylglyc_Lipase"/>
</dbReference>
<dbReference type="AlphaFoldDB" id="A0A836L3P5"/>
<reference evidence="3 4" key="1">
    <citation type="submission" date="2021-02" db="EMBL/GenBank/DDBJ databases">
        <title>Porcisia hertigi Genome sequencing and assembly.</title>
        <authorList>
            <person name="Almutairi H."/>
            <person name="Gatherer D."/>
        </authorList>
    </citation>
    <scope>NUCLEOTIDE SEQUENCE [LARGE SCALE GENOMIC DNA]</scope>
    <source>
        <strain evidence="3 4">C119</strain>
    </source>
</reference>
<dbReference type="GeneID" id="94289895"/>
<dbReference type="InterPro" id="IPR029058">
    <property type="entry name" value="AB_hydrolase_fold"/>
</dbReference>
<organism evidence="3 4">
    <name type="scientific">Porcisia hertigi</name>
    <dbReference type="NCBI Taxonomy" id="2761500"/>
    <lineage>
        <taxon>Eukaryota</taxon>
        <taxon>Discoba</taxon>
        <taxon>Euglenozoa</taxon>
        <taxon>Kinetoplastea</taxon>
        <taxon>Metakinetoplastina</taxon>
        <taxon>Trypanosomatida</taxon>
        <taxon>Trypanosomatidae</taxon>
        <taxon>Leishmaniinae</taxon>
        <taxon>Porcisia</taxon>
    </lineage>
</organism>
<dbReference type="InterPro" id="IPR002921">
    <property type="entry name" value="Fungal_lipase-type"/>
</dbReference>
<dbReference type="Proteomes" id="UP000674318">
    <property type="component" value="Unassembled WGS sequence"/>
</dbReference>
<evidence type="ECO:0000259" key="2">
    <source>
        <dbReference type="Pfam" id="PF01764"/>
    </source>
</evidence>
<dbReference type="SUPFAM" id="SSF53474">
    <property type="entry name" value="alpha/beta-Hydrolases"/>
    <property type="match status" value="1"/>
</dbReference>
<keyword evidence="4" id="KW-1185">Reference proteome</keyword>
<feature type="signal peptide" evidence="1">
    <location>
        <begin position="1"/>
        <end position="24"/>
    </location>
</feature>
<protein>
    <recommendedName>
        <fullName evidence="2">Fungal lipase-type domain-containing protein</fullName>
    </recommendedName>
</protein>
<gene>
    <name evidence="3" type="ORF">JKF63_03820</name>
</gene>
<evidence type="ECO:0000313" key="4">
    <source>
        <dbReference type="Proteomes" id="UP000674318"/>
    </source>
</evidence>
<dbReference type="EMBL" id="JAFJZO010000031">
    <property type="protein sequence ID" value="KAG5497556.1"/>
    <property type="molecule type" value="Genomic_DNA"/>
</dbReference>
<dbReference type="PANTHER" id="PTHR45856">
    <property type="entry name" value="ALPHA/BETA-HYDROLASES SUPERFAMILY PROTEIN"/>
    <property type="match status" value="1"/>
</dbReference>
<evidence type="ECO:0000313" key="3">
    <source>
        <dbReference type="EMBL" id="KAG5497556.1"/>
    </source>
</evidence>
<feature type="domain" description="Fungal lipase-type" evidence="2">
    <location>
        <begin position="96"/>
        <end position="239"/>
    </location>
</feature>